<sequence>MKRNNRFVIWGLLAVGIALVIAWVFGVIAYGYEVDASAGIGTLRTQDVLLGAGSALCFVVAIIVAVTSRRRARRHHV</sequence>
<reference evidence="2 3" key="1">
    <citation type="submission" date="2015-02" db="EMBL/GenBank/DDBJ databases">
        <title>Draft genome sequences of ten Microbacterium spp. with emphasis on heavy metal contaminated environments.</title>
        <authorList>
            <person name="Corretto E."/>
        </authorList>
    </citation>
    <scope>NUCLEOTIDE SEQUENCE [LARGE SCALE GENOMIC DNA]</scope>
    <source>
        <strain evidence="2 3">DSM 12966</strain>
    </source>
</reference>
<dbReference type="EMBL" id="JYIU01000040">
    <property type="protein sequence ID" value="KJL21784.1"/>
    <property type="molecule type" value="Genomic_DNA"/>
</dbReference>
<keyword evidence="1" id="KW-1133">Transmembrane helix</keyword>
<proteinExistence type="predicted"/>
<evidence type="ECO:0000313" key="3">
    <source>
        <dbReference type="Proteomes" id="UP000033572"/>
    </source>
</evidence>
<feature type="transmembrane region" description="Helical" evidence="1">
    <location>
        <begin position="7"/>
        <end position="28"/>
    </location>
</feature>
<dbReference type="PATRIC" id="fig|104336.4.peg.1725"/>
<dbReference type="AlphaFoldDB" id="A0A0F0KMW7"/>
<protein>
    <submittedName>
        <fullName evidence="2">Uncharacterized protein</fullName>
    </submittedName>
</protein>
<keyword evidence="1" id="KW-0472">Membrane</keyword>
<organism evidence="2 3">
    <name type="scientific">Microbacterium foliorum</name>
    <dbReference type="NCBI Taxonomy" id="104336"/>
    <lineage>
        <taxon>Bacteria</taxon>
        <taxon>Bacillati</taxon>
        <taxon>Actinomycetota</taxon>
        <taxon>Actinomycetes</taxon>
        <taxon>Micrococcales</taxon>
        <taxon>Microbacteriaceae</taxon>
        <taxon>Microbacterium</taxon>
    </lineage>
</organism>
<keyword evidence="1" id="KW-0812">Transmembrane</keyword>
<feature type="transmembrane region" description="Helical" evidence="1">
    <location>
        <begin position="48"/>
        <end position="67"/>
    </location>
</feature>
<accession>A0A0F0KMW7</accession>
<gene>
    <name evidence="2" type="ORF">RN50_01685</name>
</gene>
<evidence type="ECO:0000256" key="1">
    <source>
        <dbReference type="SAM" id="Phobius"/>
    </source>
</evidence>
<name>A0A0F0KMW7_9MICO</name>
<dbReference type="RefSeq" id="WP_045254047.1">
    <property type="nucleotide sequence ID" value="NZ_JYIU01000040.1"/>
</dbReference>
<dbReference type="Proteomes" id="UP000033572">
    <property type="component" value="Unassembled WGS sequence"/>
</dbReference>
<comment type="caution">
    <text evidence="2">The sequence shown here is derived from an EMBL/GenBank/DDBJ whole genome shotgun (WGS) entry which is preliminary data.</text>
</comment>
<keyword evidence="3" id="KW-1185">Reference proteome</keyword>
<dbReference type="KEGG" id="mfol:DXT68_00250"/>
<evidence type="ECO:0000313" key="2">
    <source>
        <dbReference type="EMBL" id="KJL21784.1"/>
    </source>
</evidence>